<keyword evidence="2" id="KW-0326">Glycosidase</keyword>
<dbReference type="PROSITE" id="PS51910">
    <property type="entry name" value="GH18_2"/>
    <property type="match status" value="1"/>
</dbReference>
<dbReference type="GO" id="GO:0016798">
    <property type="term" value="F:hydrolase activity, acting on glycosyl bonds"/>
    <property type="evidence" value="ECO:0007669"/>
    <property type="project" value="UniProtKB-KW"/>
</dbReference>
<sequence length="383" mass="43227">MREKPGARRRFSPFGTRTRRFTLVAGAAVLCLALVLVVLSVRPDPVPRPASDSREVVAALPFWNFEDGTSALLSHTEAFTEVSPWMYGLDPRGRVVSQIPSDRAGQTRAAMNSLRGTELRFTPSIANMTHGAWSYDSVAPLLHDPERRKRHVREIVDLVLSNDYAGIDIDYEELRAEDREEFTALVRELAEALHTHDRTLSVALFAKASERGYDERNAAQDYAAIGRAADQVRLMGYDRHWSTSPPGPVAPVDWIRDVLAYARETIPPDKIVLGVPLYGYDWSEGKGQPVTWGEATRIAQRHDVRVRFDEESRSPWFPYTDSDGTRHEVWFENSASSRAKFEMADRAGIGGVYLWMYGPADPATWPRLRESFPVARRSGRRRG</sequence>
<dbReference type="Gene3D" id="3.20.20.80">
    <property type="entry name" value="Glycosidases"/>
    <property type="match status" value="1"/>
</dbReference>
<dbReference type="PANTHER" id="PTHR46066">
    <property type="entry name" value="CHITINASE DOMAIN-CONTAINING PROTEIN 1 FAMILY MEMBER"/>
    <property type="match status" value="1"/>
</dbReference>
<dbReference type="CDD" id="cd02874">
    <property type="entry name" value="GH18_CFLE_spore_hydrolase"/>
    <property type="match status" value="1"/>
</dbReference>
<dbReference type="OrthoDB" id="99456at2"/>
<name>A0A223RRA3_9ACTN</name>
<feature type="domain" description="GH18" evidence="3">
    <location>
        <begin position="54"/>
        <end position="383"/>
    </location>
</feature>
<dbReference type="AlphaFoldDB" id="A0A223RRA3"/>
<dbReference type="InterPro" id="IPR029070">
    <property type="entry name" value="Chitinase_insertion_sf"/>
</dbReference>
<dbReference type="RefSeq" id="WP_084133939.1">
    <property type="nucleotide sequence ID" value="NZ_CP022752.1"/>
</dbReference>
<dbReference type="InterPro" id="IPR041704">
    <property type="entry name" value="CFLE_GH18"/>
</dbReference>
<reference evidence="4 5" key="1">
    <citation type="submission" date="2017-08" db="EMBL/GenBank/DDBJ databases">
        <title>The complete genome sequence of moderately halophilic actinomycete Actinopolyspora erythraea YIM 90600, the producer of novel erythromycin, novel actinopolysporins A-C and tubercidin.</title>
        <authorList>
            <person name="Yin M."/>
            <person name="Tang S."/>
        </authorList>
    </citation>
    <scope>NUCLEOTIDE SEQUENCE [LARGE SCALE GENOMIC DNA]</scope>
    <source>
        <strain evidence="4 5">YIM 90600</strain>
    </source>
</reference>
<proteinExistence type="predicted"/>
<dbReference type="InterPro" id="IPR001223">
    <property type="entry name" value="Glyco_hydro18_cat"/>
</dbReference>
<evidence type="ECO:0000313" key="4">
    <source>
        <dbReference type="EMBL" id="ASU78402.1"/>
    </source>
</evidence>
<dbReference type="InterPro" id="IPR017853">
    <property type="entry name" value="GH"/>
</dbReference>
<gene>
    <name evidence="4" type="ORF">CDG81_09015</name>
</gene>
<evidence type="ECO:0000313" key="5">
    <source>
        <dbReference type="Proteomes" id="UP000215043"/>
    </source>
</evidence>
<dbReference type="GO" id="GO:0008061">
    <property type="term" value="F:chitin binding"/>
    <property type="evidence" value="ECO:0007669"/>
    <property type="project" value="InterPro"/>
</dbReference>
<dbReference type="InterPro" id="IPR011583">
    <property type="entry name" value="Chitinase_II/V-like_cat"/>
</dbReference>
<evidence type="ECO:0000256" key="2">
    <source>
        <dbReference type="ARBA" id="ARBA00023295"/>
    </source>
</evidence>
<dbReference type="Gene3D" id="3.10.50.10">
    <property type="match status" value="1"/>
</dbReference>
<organism evidence="4 5">
    <name type="scientific">Actinopolyspora erythraea</name>
    <dbReference type="NCBI Taxonomy" id="414996"/>
    <lineage>
        <taxon>Bacteria</taxon>
        <taxon>Bacillati</taxon>
        <taxon>Actinomycetota</taxon>
        <taxon>Actinomycetes</taxon>
        <taxon>Actinopolysporales</taxon>
        <taxon>Actinopolysporaceae</taxon>
        <taxon>Actinopolyspora</taxon>
    </lineage>
</organism>
<dbReference type="SMART" id="SM00636">
    <property type="entry name" value="Glyco_18"/>
    <property type="match status" value="1"/>
</dbReference>
<dbReference type="SUPFAM" id="SSF51445">
    <property type="entry name" value="(Trans)glycosidases"/>
    <property type="match status" value="1"/>
</dbReference>
<dbReference type="EMBL" id="CP022752">
    <property type="protein sequence ID" value="ASU78402.1"/>
    <property type="molecule type" value="Genomic_DNA"/>
</dbReference>
<keyword evidence="1 4" id="KW-0378">Hydrolase</keyword>
<protein>
    <submittedName>
        <fullName evidence="4">Peptidoglycan hydrolase</fullName>
    </submittedName>
</protein>
<dbReference type="PANTHER" id="PTHR46066:SF2">
    <property type="entry name" value="CHITINASE DOMAIN-CONTAINING PROTEIN 1"/>
    <property type="match status" value="1"/>
</dbReference>
<dbReference type="Proteomes" id="UP000215043">
    <property type="component" value="Chromosome"/>
</dbReference>
<accession>A0A223RRA3</accession>
<dbReference type="KEGG" id="aey:CDG81_09015"/>
<dbReference type="Pfam" id="PF00704">
    <property type="entry name" value="Glyco_hydro_18"/>
    <property type="match status" value="1"/>
</dbReference>
<evidence type="ECO:0000259" key="3">
    <source>
        <dbReference type="PROSITE" id="PS51910"/>
    </source>
</evidence>
<evidence type="ECO:0000256" key="1">
    <source>
        <dbReference type="ARBA" id="ARBA00022801"/>
    </source>
</evidence>
<dbReference type="GO" id="GO:0005975">
    <property type="term" value="P:carbohydrate metabolic process"/>
    <property type="evidence" value="ECO:0007669"/>
    <property type="project" value="InterPro"/>
</dbReference>